<evidence type="ECO:0000313" key="3">
    <source>
        <dbReference type="Proteomes" id="UP000291422"/>
    </source>
</evidence>
<feature type="transmembrane region" description="Helical" evidence="1">
    <location>
        <begin position="175"/>
        <end position="200"/>
    </location>
</feature>
<evidence type="ECO:0000256" key="1">
    <source>
        <dbReference type="SAM" id="Phobius"/>
    </source>
</evidence>
<feature type="transmembrane region" description="Helical" evidence="1">
    <location>
        <begin position="108"/>
        <end position="126"/>
    </location>
</feature>
<feature type="transmembrane region" description="Helical" evidence="1">
    <location>
        <begin position="287"/>
        <end position="306"/>
    </location>
</feature>
<keyword evidence="1" id="KW-1133">Transmembrane helix</keyword>
<gene>
    <name evidence="2" type="ORF">AA0117_g2816</name>
</gene>
<feature type="transmembrane region" description="Helical" evidence="1">
    <location>
        <begin position="212"/>
        <end position="232"/>
    </location>
</feature>
<feature type="transmembrane region" description="Helical" evidence="1">
    <location>
        <begin position="588"/>
        <end position="606"/>
    </location>
</feature>
<dbReference type="Pfam" id="PF06772">
    <property type="entry name" value="LtrA"/>
    <property type="match status" value="1"/>
</dbReference>
<keyword evidence="1" id="KW-0472">Membrane</keyword>
<dbReference type="Proteomes" id="UP000291422">
    <property type="component" value="Unassembled WGS sequence"/>
</dbReference>
<reference evidence="3" key="1">
    <citation type="journal article" date="2019" name="bioRxiv">
        <title>Genomics, evolutionary history and diagnostics of the Alternaria alternata species group including apple and Asian pear pathotypes.</title>
        <authorList>
            <person name="Armitage A.D."/>
            <person name="Cockerton H.M."/>
            <person name="Sreenivasaprasad S."/>
            <person name="Woodhall J.W."/>
            <person name="Lane C.R."/>
            <person name="Harrison R.J."/>
            <person name="Clarkson J.P."/>
        </authorList>
    </citation>
    <scope>NUCLEOTIDE SEQUENCE [LARGE SCALE GENOMIC DNA]</scope>
    <source>
        <strain evidence="3">FERA 1177</strain>
    </source>
</reference>
<dbReference type="PANTHER" id="PTHR42101:SF1">
    <property type="entry name" value="LOW TEMPERATURE REQUIREMENT A"/>
    <property type="match status" value="1"/>
</dbReference>
<evidence type="ECO:0000313" key="2">
    <source>
        <dbReference type="EMBL" id="RYN81106.1"/>
    </source>
</evidence>
<feature type="transmembrane region" description="Helical" evidence="1">
    <location>
        <begin position="147"/>
        <end position="163"/>
    </location>
</feature>
<dbReference type="AlphaFoldDB" id="A0A4Q4NRY6"/>
<feature type="transmembrane region" description="Helical" evidence="1">
    <location>
        <begin position="252"/>
        <end position="275"/>
    </location>
</feature>
<proteinExistence type="predicted"/>
<dbReference type="EMBL" id="PDXD01000003">
    <property type="protein sequence ID" value="RYN81106.1"/>
    <property type="molecule type" value="Genomic_DNA"/>
</dbReference>
<dbReference type="InterPro" id="IPR010640">
    <property type="entry name" value="Low_temperature_requirement_A"/>
</dbReference>
<evidence type="ECO:0008006" key="4">
    <source>
        <dbReference type="Google" id="ProtNLM"/>
    </source>
</evidence>
<dbReference type="PANTHER" id="PTHR42101">
    <property type="entry name" value="CHROMOSOME 16, WHOLE GENOME SHOTGUN SEQUENCE"/>
    <property type="match status" value="1"/>
</dbReference>
<feature type="transmembrane region" description="Helical" evidence="1">
    <location>
        <begin position="359"/>
        <end position="383"/>
    </location>
</feature>
<comment type="caution">
    <text evidence="2">The sequence shown here is derived from an EMBL/GenBank/DDBJ whole genome shotgun (WGS) entry which is preliminary data.</text>
</comment>
<feature type="transmembrane region" description="Helical" evidence="1">
    <location>
        <begin position="524"/>
        <end position="545"/>
    </location>
</feature>
<feature type="transmembrane region" description="Helical" evidence="1">
    <location>
        <begin position="318"/>
        <end position="338"/>
    </location>
</feature>
<organism evidence="2 3">
    <name type="scientific">Alternaria alternata</name>
    <name type="common">Alternaria rot fungus</name>
    <name type="synonym">Torula alternata</name>
    <dbReference type="NCBI Taxonomy" id="5599"/>
    <lineage>
        <taxon>Eukaryota</taxon>
        <taxon>Fungi</taxon>
        <taxon>Dikarya</taxon>
        <taxon>Ascomycota</taxon>
        <taxon>Pezizomycotina</taxon>
        <taxon>Dothideomycetes</taxon>
        <taxon>Pleosporomycetidae</taxon>
        <taxon>Pleosporales</taxon>
        <taxon>Pleosporineae</taxon>
        <taxon>Pleosporaceae</taxon>
        <taxon>Alternaria</taxon>
        <taxon>Alternaria sect. Alternaria</taxon>
        <taxon>Alternaria alternata complex</taxon>
    </lineage>
</organism>
<sequence length="619" mass="69961">MGHGYHHHSHEKKPLQWFASPLAEDHHKKEHQSPLITRENTQAVLDSGTRSDDVDEGPPLQARADDTKLHDMPEFQRHAEATTQELFFDLFFVANLTTFTSLKEINDSASLTAYIGFFALLWMTWYSNSLFDVRFTADCIFERCAKALHYGVMVGFAVVGPAWEPGKATSSLEKYQVLSFILMVSRLVLAAQYAVTLFFLRKHRRTILPMSLVIGSTLGAALIYGSITAALPKETCNVELGVCKKFTTHVHIAWYTISTLEIIFTVGISCVWRIISFKGTHLVQRMSLLTLIILGEGIIVICKAISKIVKNGSQFDDALTGQIAAAVLIIYLLYMLYFDRMHEEHFGTIKQQVWASLHFFLHITLVLVLQGVSYLIMWVVALIRMDNVDGKFREIEALSVNGAYANGTLFANALRQKIDTYLWNTIPKGVDASKALATWNSSLIVLAQSFDTLQKDKANLTAVDMITTSLNNAESMAIQTMFDSLSISVPKTAKTTTEKVENKVFDKAGLLKKYETRFELVFDYVFLSAGLAIVFMAIITFISLPDRKRHLRQYMRLLFSVILGLAICLICLVNTNKPSQKHYMESNWMLPTICIIFAVCVLVSHARPWWHSHHWWHGA</sequence>
<keyword evidence="1" id="KW-0812">Transmembrane</keyword>
<protein>
    <recommendedName>
        <fullName evidence="4">Low temperature requirement A</fullName>
    </recommendedName>
</protein>
<accession>A0A4Q4NRY6</accession>
<feature type="transmembrane region" description="Helical" evidence="1">
    <location>
        <begin position="557"/>
        <end position="576"/>
    </location>
</feature>
<name>A0A4Q4NRY6_ALTAL</name>
<dbReference type="VEuPathDB" id="FungiDB:CC77DRAFT_1087213"/>